<dbReference type="Proteomes" id="UP001148786">
    <property type="component" value="Unassembled WGS sequence"/>
</dbReference>
<keyword evidence="3" id="KW-1185">Reference proteome</keyword>
<evidence type="ECO:0000313" key="2">
    <source>
        <dbReference type="EMBL" id="KAJ3513376.1"/>
    </source>
</evidence>
<dbReference type="OrthoDB" id="2745898at2759"/>
<evidence type="ECO:0000256" key="1">
    <source>
        <dbReference type="SAM" id="MobiDB-lite"/>
    </source>
</evidence>
<dbReference type="InterPro" id="IPR038921">
    <property type="entry name" value="YOR389W-like"/>
</dbReference>
<sequence length="554" mass="62942">MIMAVAFSQPLIPLDIIELIMEQLANDGDTMSQRALKASALACRAFLLICRKHIFSSIRLDGQEGDWSINEFKRILEKDPAVARYVRQLHYFNDFSGKRGPRILRHLRRVRELTIGSVDRMEYSPSRKDWNTFSHPFRQSLRYFIQYNDIVALSLVSISNLPMYILWSFPNLIDLELFNVAVASEAWPKKFRGPERPPELSILRVRHWSIRAMQDILHAVESGASQVCDLSGLQDLYLETEDGRGGRSLDCINSILRSSRSLRTLELTIYPGLVCLETLSQNLTEESLQTLKKITIGPVIDGPSLDPYLHFTQVLEQISGKNILEEITFDIQIDTDCHCSVEPTTWEQIDTVLSGKGFPSLRRVLIQVTVAWYSPGHHEFHSGVESLGSTAFSRLMENKEVDFDFTVKLEEGVQVWAEGEELGLSDDAAALTLSASEAKDVLAKWTTSVESLMGWLDWSYWVKCRPACGYEEMCYLPTWPFFGGGPRGPRPPKDGDQDRYHSKFLNWVWGLESSTPPGLGSRTALPGEGDDDWLRPQPRCIRRMEPYGERISSS</sequence>
<gene>
    <name evidence="2" type="ORF">NLJ89_g2995</name>
</gene>
<proteinExistence type="predicted"/>
<reference evidence="2" key="1">
    <citation type="submission" date="2022-07" db="EMBL/GenBank/DDBJ databases">
        <title>Genome Sequence of Agrocybe chaxingu.</title>
        <authorList>
            <person name="Buettner E."/>
        </authorList>
    </citation>
    <scope>NUCLEOTIDE SEQUENCE</scope>
    <source>
        <strain evidence="2">MP-N11</strain>
    </source>
</reference>
<organism evidence="2 3">
    <name type="scientific">Agrocybe chaxingu</name>
    <dbReference type="NCBI Taxonomy" id="84603"/>
    <lineage>
        <taxon>Eukaryota</taxon>
        <taxon>Fungi</taxon>
        <taxon>Dikarya</taxon>
        <taxon>Basidiomycota</taxon>
        <taxon>Agaricomycotina</taxon>
        <taxon>Agaricomycetes</taxon>
        <taxon>Agaricomycetidae</taxon>
        <taxon>Agaricales</taxon>
        <taxon>Agaricineae</taxon>
        <taxon>Strophariaceae</taxon>
        <taxon>Agrocybe</taxon>
    </lineage>
</organism>
<protein>
    <submittedName>
        <fullName evidence="2">Uncharacterized protein</fullName>
    </submittedName>
</protein>
<feature type="region of interest" description="Disordered" evidence="1">
    <location>
        <begin position="513"/>
        <end position="536"/>
    </location>
</feature>
<dbReference type="PANTHER" id="PTHR35204">
    <property type="entry name" value="YALI0A21131P"/>
    <property type="match status" value="1"/>
</dbReference>
<comment type="caution">
    <text evidence="2">The sequence shown here is derived from an EMBL/GenBank/DDBJ whole genome shotgun (WGS) entry which is preliminary data.</text>
</comment>
<evidence type="ECO:0000313" key="3">
    <source>
        <dbReference type="Proteomes" id="UP001148786"/>
    </source>
</evidence>
<dbReference type="EMBL" id="JANKHO010000202">
    <property type="protein sequence ID" value="KAJ3513376.1"/>
    <property type="molecule type" value="Genomic_DNA"/>
</dbReference>
<accession>A0A9W8K6G7</accession>
<dbReference type="PANTHER" id="PTHR35204:SF1">
    <property type="entry name" value="ENTEROTOXIN"/>
    <property type="match status" value="1"/>
</dbReference>
<name>A0A9W8K6G7_9AGAR</name>
<dbReference type="AlphaFoldDB" id="A0A9W8K6G7"/>